<organism evidence="9">
    <name type="scientific">termite gut metagenome</name>
    <dbReference type="NCBI Taxonomy" id="433724"/>
    <lineage>
        <taxon>unclassified sequences</taxon>
        <taxon>metagenomes</taxon>
        <taxon>organismal metagenomes</taxon>
    </lineage>
</organism>
<comment type="caution">
    <text evidence="9">The sequence shown here is derived from an EMBL/GenBank/DDBJ whole genome shotgun (WGS) entry which is preliminary data.</text>
</comment>
<sequence>IVNEEKKQTNEAIPISLIVKNPAIFNRSIAELSGLLQHRKFVISRILFHESKKIEIVSSETVLNENDKIFVITTEQDAETIRTFVGQEIQMDRKQWIPTESQLISRRILVTKPELNGKRLGDLQLRRLHGINITRLNRSGLDLVANQGLTLQVGDKLTVVGSEAGIAKVEEILGNSMKRLNEPNLITIFIGIALGILLGSLPITFPGIPQPVKLGLAGGPLIIAILISRFGYHYK</sequence>
<dbReference type="InterPro" id="IPR050144">
    <property type="entry name" value="AAE_transporter"/>
</dbReference>
<feature type="transmembrane region" description="Helical" evidence="7">
    <location>
        <begin position="214"/>
        <end position="232"/>
    </location>
</feature>
<evidence type="ECO:0000256" key="6">
    <source>
        <dbReference type="ARBA" id="ARBA00023136"/>
    </source>
</evidence>
<feature type="non-terminal residue" evidence="9">
    <location>
        <position position="1"/>
    </location>
</feature>
<dbReference type="InterPro" id="IPR006512">
    <property type="entry name" value="YidE_YbjL"/>
</dbReference>
<evidence type="ECO:0000256" key="5">
    <source>
        <dbReference type="ARBA" id="ARBA00022989"/>
    </source>
</evidence>
<dbReference type="GO" id="GO:0005886">
    <property type="term" value="C:plasma membrane"/>
    <property type="evidence" value="ECO:0007669"/>
    <property type="project" value="UniProtKB-SubCell"/>
</dbReference>
<dbReference type="GO" id="GO:0006813">
    <property type="term" value="P:potassium ion transport"/>
    <property type="evidence" value="ECO:0007669"/>
    <property type="project" value="InterPro"/>
</dbReference>
<dbReference type="Pfam" id="PF02080">
    <property type="entry name" value="TrkA_C"/>
    <property type="match status" value="2"/>
</dbReference>
<dbReference type="Pfam" id="PF06826">
    <property type="entry name" value="Asp-Al_Ex"/>
    <property type="match status" value="1"/>
</dbReference>
<keyword evidence="2" id="KW-0813">Transport</keyword>
<keyword evidence="6 7" id="KW-0472">Membrane</keyword>
<keyword evidence="3" id="KW-1003">Cell membrane</keyword>
<reference evidence="9" key="1">
    <citation type="submission" date="2019-03" db="EMBL/GenBank/DDBJ databases">
        <title>Single cell metagenomics reveals metabolic interactions within the superorganism composed of flagellate Streblomastix strix and complex community of Bacteroidetes bacteria on its surface.</title>
        <authorList>
            <person name="Treitli S.C."/>
            <person name="Kolisko M."/>
            <person name="Husnik F."/>
            <person name="Keeling P."/>
            <person name="Hampl V."/>
        </authorList>
    </citation>
    <scope>NUCLEOTIDE SEQUENCE</scope>
    <source>
        <strain evidence="9">STM</strain>
    </source>
</reference>
<dbReference type="InterPro" id="IPR036721">
    <property type="entry name" value="RCK_C_sf"/>
</dbReference>
<dbReference type="PROSITE" id="PS51202">
    <property type="entry name" value="RCK_C"/>
    <property type="match status" value="1"/>
</dbReference>
<evidence type="ECO:0000256" key="3">
    <source>
        <dbReference type="ARBA" id="ARBA00022475"/>
    </source>
</evidence>
<feature type="non-terminal residue" evidence="9">
    <location>
        <position position="235"/>
    </location>
</feature>
<evidence type="ECO:0000259" key="8">
    <source>
        <dbReference type="PROSITE" id="PS51202"/>
    </source>
</evidence>
<gene>
    <name evidence="9" type="ORF">EZS27_041344</name>
</gene>
<dbReference type="PANTHER" id="PTHR30445:SF3">
    <property type="entry name" value="TRANSPORT PROTEIN YIDE-RELATED"/>
    <property type="match status" value="1"/>
</dbReference>
<keyword evidence="5 7" id="KW-1133">Transmembrane helix</keyword>
<dbReference type="EMBL" id="SNRY01009489">
    <property type="protein sequence ID" value="KAA6306991.1"/>
    <property type="molecule type" value="Genomic_DNA"/>
</dbReference>
<dbReference type="SUPFAM" id="SSF116726">
    <property type="entry name" value="TrkA C-terminal domain-like"/>
    <property type="match status" value="2"/>
</dbReference>
<proteinExistence type="predicted"/>
<evidence type="ECO:0000256" key="2">
    <source>
        <dbReference type="ARBA" id="ARBA00022448"/>
    </source>
</evidence>
<evidence type="ECO:0000256" key="7">
    <source>
        <dbReference type="SAM" id="Phobius"/>
    </source>
</evidence>
<dbReference type="GO" id="GO:0008324">
    <property type="term" value="F:monoatomic cation transmembrane transporter activity"/>
    <property type="evidence" value="ECO:0007669"/>
    <property type="project" value="InterPro"/>
</dbReference>
<evidence type="ECO:0000313" key="9">
    <source>
        <dbReference type="EMBL" id="KAA6306991.1"/>
    </source>
</evidence>
<dbReference type="AlphaFoldDB" id="A0A5J4PE68"/>
<accession>A0A5J4PE68</accession>
<comment type="subcellular location">
    <subcellularLocation>
        <location evidence="1">Cell membrane</location>
        <topology evidence="1">Multi-pass membrane protein</topology>
    </subcellularLocation>
</comment>
<dbReference type="PANTHER" id="PTHR30445">
    <property type="entry name" value="K(+)_H(+) ANTIPORTER SUBUNIT KHTT"/>
    <property type="match status" value="1"/>
</dbReference>
<dbReference type="Gene3D" id="3.30.70.1450">
    <property type="entry name" value="Regulator of K+ conductance, C-terminal domain"/>
    <property type="match status" value="1"/>
</dbReference>
<evidence type="ECO:0000256" key="1">
    <source>
        <dbReference type="ARBA" id="ARBA00004651"/>
    </source>
</evidence>
<evidence type="ECO:0000256" key="4">
    <source>
        <dbReference type="ARBA" id="ARBA00022692"/>
    </source>
</evidence>
<feature type="transmembrane region" description="Helical" evidence="7">
    <location>
        <begin position="185"/>
        <end position="208"/>
    </location>
</feature>
<feature type="domain" description="RCK C-terminal" evidence="8">
    <location>
        <begin position="89"/>
        <end position="175"/>
    </location>
</feature>
<keyword evidence="4 7" id="KW-0812">Transmembrane</keyword>
<protein>
    <submittedName>
        <fullName evidence="9">Aspartate/alanine antiporter</fullName>
    </submittedName>
</protein>
<name>A0A5J4PE68_9ZZZZ</name>
<dbReference type="InterPro" id="IPR006037">
    <property type="entry name" value="RCK_C"/>
</dbReference>